<evidence type="ECO:0000256" key="2">
    <source>
        <dbReference type="ARBA" id="ARBA00022603"/>
    </source>
</evidence>
<keyword evidence="3" id="KW-0808">Transferase</keyword>
<dbReference type="AlphaFoldDB" id="A0A934Q956"/>
<dbReference type="InterPro" id="IPR002052">
    <property type="entry name" value="DNA_methylase_N6_adenine_CS"/>
</dbReference>
<dbReference type="SUPFAM" id="SSF53335">
    <property type="entry name" value="S-adenosyl-L-methionine-dependent methyltransferases"/>
    <property type="match status" value="1"/>
</dbReference>
<dbReference type="PROSITE" id="PS00092">
    <property type="entry name" value="N6_MTASE"/>
    <property type="match status" value="1"/>
</dbReference>
<dbReference type="GO" id="GO:0035657">
    <property type="term" value="C:eRF1 methyltransferase complex"/>
    <property type="evidence" value="ECO:0007669"/>
    <property type="project" value="TreeGrafter"/>
</dbReference>
<dbReference type="Pfam" id="PF05175">
    <property type="entry name" value="MTS"/>
    <property type="match status" value="1"/>
</dbReference>
<gene>
    <name evidence="7" type="ORF">JD276_08615</name>
</gene>
<dbReference type="Pfam" id="PF23186">
    <property type="entry name" value="DUF7059"/>
    <property type="match status" value="1"/>
</dbReference>
<evidence type="ECO:0000256" key="4">
    <source>
        <dbReference type="ARBA" id="ARBA00022691"/>
    </source>
</evidence>
<dbReference type="PANTHER" id="PTHR45875:SF1">
    <property type="entry name" value="METHYLTRANSFERASE N6AMT1"/>
    <property type="match status" value="1"/>
</dbReference>
<dbReference type="PANTHER" id="PTHR45875">
    <property type="entry name" value="METHYLTRANSFERASE N6AMT1"/>
    <property type="match status" value="1"/>
</dbReference>
<proteinExistence type="inferred from homology"/>
<keyword evidence="2 7" id="KW-0489">Methyltransferase</keyword>
<dbReference type="Proteomes" id="UP000608530">
    <property type="component" value="Unassembled WGS sequence"/>
</dbReference>
<evidence type="ECO:0000256" key="1">
    <source>
        <dbReference type="ARBA" id="ARBA00006149"/>
    </source>
</evidence>
<organism evidence="7 8">
    <name type="scientific">Leucobacter chromiisoli</name>
    <dbReference type="NCBI Taxonomy" id="2796471"/>
    <lineage>
        <taxon>Bacteria</taxon>
        <taxon>Bacillati</taxon>
        <taxon>Actinomycetota</taxon>
        <taxon>Actinomycetes</taxon>
        <taxon>Micrococcales</taxon>
        <taxon>Microbacteriaceae</taxon>
        <taxon>Leucobacter</taxon>
    </lineage>
</organism>
<dbReference type="GO" id="GO:0032259">
    <property type="term" value="P:methylation"/>
    <property type="evidence" value="ECO:0007669"/>
    <property type="project" value="UniProtKB-KW"/>
</dbReference>
<feature type="domain" description="DUF7059" evidence="6">
    <location>
        <begin position="15"/>
        <end position="96"/>
    </location>
</feature>
<dbReference type="InterPro" id="IPR052190">
    <property type="entry name" value="Euk-Arch_PrmC-MTase"/>
</dbReference>
<dbReference type="Gene3D" id="3.40.50.150">
    <property type="entry name" value="Vaccinia Virus protein VP39"/>
    <property type="match status" value="1"/>
</dbReference>
<accession>A0A934Q956</accession>
<dbReference type="GO" id="GO:0008757">
    <property type="term" value="F:S-adenosylmethionine-dependent methyltransferase activity"/>
    <property type="evidence" value="ECO:0007669"/>
    <property type="project" value="TreeGrafter"/>
</dbReference>
<evidence type="ECO:0000256" key="3">
    <source>
        <dbReference type="ARBA" id="ARBA00022679"/>
    </source>
</evidence>
<dbReference type="InterPro" id="IPR007848">
    <property type="entry name" value="Small_mtfrase_dom"/>
</dbReference>
<dbReference type="GO" id="GO:0008276">
    <property type="term" value="F:protein methyltransferase activity"/>
    <property type="evidence" value="ECO:0007669"/>
    <property type="project" value="TreeGrafter"/>
</dbReference>
<dbReference type="RefSeq" id="WP_200115246.1">
    <property type="nucleotide sequence ID" value="NZ_JAEHOH010000011.1"/>
</dbReference>
<dbReference type="EMBL" id="JAEHOH010000011">
    <property type="protein sequence ID" value="MBK0419097.1"/>
    <property type="molecule type" value="Genomic_DNA"/>
</dbReference>
<reference evidence="7" key="1">
    <citation type="submission" date="2020-12" db="EMBL/GenBank/DDBJ databases">
        <title>Leucobacter sp. CAS1, isolated from Chromium sludge.</title>
        <authorList>
            <person name="Xu Z."/>
        </authorList>
    </citation>
    <scope>NUCLEOTIDE SEQUENCE</scope>
    <source>
        <strain evidence="7">CSA1</strain>
    </source>
</reference>
<evidence type="ECO:0000259" key="5">
    <source>
        <dbReference type="Pfam" id="PF05175"/>
    </source>
</evidence>
<protein>
    <submittedName>
        <fullName evidence="7">Methyltransferase</fullName>
    </submittedName>
</protein>
<dbReference type="CDD" id="cd02440">
    <property type="entry name" value="AdoMet_MTases"/>
    <property type="match status" value="1"/>
</dbReference>
<sequence>MDSRLIDLLRADLAEAGYRGPAVTALLGAPADSARQRGVFAPARRVLRERGPSPIASLVRLFLLGEGLPAGELDAALPRLGSAGAATLGLVAAAGAGGAGQRALRAALSLNPVSVERGREGADERADEWWILSDLDDQLRRGPARPDHVMGVGGATRSLLAQAPTRPVASALDLGTGCGVVALHLAGLTSGRVVATDISERALALARANARLNGLEERIEFRRGDLFGPVAGERFDLILSNPPFVITPRGDADAPVYEYRDGGRTGDELAAAVVRSAPEHLAEGGVLLCLANWESPWGSDGFERVRGWIADADAVAGPLAAWVVERDRVDPARYAETWARDGGARPGEAEFERLVEAWIDDFSARRVSAVGLGSIRVERLEPGSEAPPIRLERAGGAFDVAPGRALQRAFDVAIAWAGRSDGELLATRWLLDPAVEEERRHRPGEEAPSDIALTSARGIARRVAADPLLAAAVGACDGELTLGQIADALATLLEVDGEAAAEALCDGVRELVWLGMLAPAA</sequence>
<dbReference type="GO" id="GO:0008170">
    <property type="term" value="F:N-methyltransferase activity"/>
    <property type="evidence" value="ECO:0007669"/>
    <property type="project" value="UniProtKB-ARBA"/>
</dbReference>
<comment type="caution">
    <text evidence="7">The sequence shown here is derived from an EMBL/GenBank/DDBJ whole genome shotgun (WGS) entry which is preliminary data.</text>
</comment>
<dbReference type="GO" id="GO:0003676">
    <property type="term" value="F:nucleic acid binding"/>
    <property type="evidence" value="ECO:0007669"/>
    <property type="project" value="InterPro"/>
</dbReference>
<evidence type="ECO:0000259" key="6">
    <source>
        <dbReference type="Pfam" id="PF23186"/>
    </source>
</evidence>
<comment type="similarity">
    <text evidence="1">Belongs to the eukaryotic/archaeal PrmC-related family.</text>
</comment>
<evidence type="ECO:0000313" key="8">
    <source>
        <dbReference type="Proteomes" id="UP000608530"/>
    </source>
</evidence>
<dbReference type="InterPro" id="IPR055487">
    <property type="entry name" value="DUF7059"/>
</dbReference>
<keyword evidence="4" id="KW-0949">S-adenosyl-L-methionine</keyword>
<feature type="domain" description="Methyltransferase small" evidence="5">
    <location>
        <begin position="155"/>
        <end position="293"/>
    </location>
</feature>
<evidence type="ECO:0000313" key="7">
    <source>
        <dbReference type="EMBL" id="MBK0419097.1"/>
    </source>
</evidence>
<keyword evidence="8" id="KW-1185">Reference proteome</keyword>
<name>A0A934Q956_9MICO</name>
<dbReference type="InterPro" id="IPR029063">
    <property type="entry name" value="SAM-dependent_MTases_sf"/>
</dbReference>